<protein>
    <submittedName>
        <fullName evidence="2">Cytochrome c biogenesis factor</fullName>
    </submittedName>
</protein>
<evidence type="ECO:0000313" key="2">
    <source>
        <dbReference type="EMBL" id="MET3755543.1"/>
    </source>
</evidence>
<proteinExistence type="predicted"/>
<keyword evidence="1" id="KW-0472">Membrane</keyword>
<accession>A0ABV2MGF5</accession>
<gene>
    <name evidence="2" type="ORF">ABID08_002914</name>
</gene>
<dbReference type="EMBL" id="JBEPMY010000006">
    <property type="protein sequence ID" value="MET3755543.1"/>
    <property type="molecule type" value="Genomic_DNA"/>
</dbReference>
<comment type="caution">
    <text evidence="2">The sequence shown here is derived from an EMBL/GenBank/DDBJ whole genome shotgun (WGS) entry which is preliminary data.</text>
</comment>
<dbReference type="RefSeq" id="WP_207600986.1">
    <property type="nucleotide sequence ID" value="NZ_CP071606.1"/>
</dbReference>
<name>A0ABV2MGF5_9HYPH</name>
<organism evidence="2 3">
    <name type="scientific">Rhizobium binae</name>
    <dbReference type="NCBI Taxonomy" id="1138190"/>
    <lineage>
        <taxon>Bacteria</taxon>
        <taxon>Pseudomonadati</taxon>
        <taxon>Pseudomonadota</taxon>
        <taxon>Alphaproteobacteria</taxon>
        <taxon>Hyphomicrobiales</taxon>
        <taxon>Rhizobiaceae</taxon>
        <taxon>Rhizobium/Agrobacterium group</taxon>
        <taxon>Rhizobium</taxon>
    </lineage>
</organism>
<keyword evidence="1" id="KW-0812">Transmembrane</keyword>
<evidence type="ECO:0000313" key="3">
    <source>
        <dbReference type="Proteomes" id="UP001549077"/>
    </source>
</evidence>
<keyword evidence="3" id="KW-1185">Reference proteome</keyword>
<sequence>MIIEIGHYALVLALATALIVSIVPVIGARRHDQAMIGRQGFARGM</sequence>
<dbReference type="Proteomes" id="UP001549077">
    <property type="component" value="Unassembled WGS sequence"/>
</dbReference>
<evidence type="ECO:0000256" key="1">
    <source>
        <dbReference type="SAM" id="Phobius"/>
    </source>
</evidence>
<dbReference type="GeneID" id="91151619"/>
<reference evidence="2 3" key="1">
    <citation type="submission" date="2024-06" db="EMBL/GenBank/DDBJ databases">
        <title>Genomic Encyclopedia of Type Strains, Phase IV (KMG-IV): sequencing the most valuable type-strain genomes for metagenomic binning, comparative biology and taxonomic classification.</title>
        <authorList>
            <person name="Goeker M."/>
        </authorList>
    </citation>
    <scope>NUCLEOTIDE SEQUENCE [LARGE SCALE GENOMIC DNA]</scope>
    <source>
        <strain evidence="2 3">DSM 29288</strain>
    </source>
</reference>
<feature type="transmembrane region" description="Helical" evidence="1">
    <location>
        <begin position="6"/>
        <end position="28"/>
    </location>
</feature>
<keyword evidence="1" id="KW-1133">Transmembrane helix</keyword>